<reference evidence="6 7" key="1">
    <citation type="submission" date="2017-04" db="EMBL/GenBank/DDBJ databases">
        <authorList>
            <person name="Afonso C.L."/>
            <person name="Miller P.J."/>
            <person name="Scott M.A."/>
            <person name="Spackman E."/>
            <person name="Goraichik I."/>
            <person name="Dimitrov K.M."/>
            <person name="Suarez D.L."/>
            <person name="Swayne D.E."/>
        </authorList>
    </citation>
    <scope>NUCLEOTIDE SEQUENCE [LARGE SCALE GENOMIC DNA]</scope>
    <source>
        <strain evidence="6 7">DSM 23236</strain>
    </source>
</reference>
<dbReference type="FunFam" id="2.40.30.10:FF:000002">
    <property type="entry name" value="Elongation factor Tu"/>
    <property type="match status" value="1"/>
</dbReference>
<evidence type="ECO:0000259" key="5">
    <source>
        <dbReference type="Pfam" id="PF03143"/>
    </source>
</evidence>
<dbReference type="CDD" id="cd03707">
    <property type="entry name" value="EFTU_III"/>
    <property type="match status" value="1"/>
</dbReference>
<dbReference type="InterPro" id="IPR004160">
    <property type="entry name" value="Transl_elong_EFTu/EF1A_C"/>
</dbReference>
<evidence type="ECO:0000256" key="3">
    <source>
        <dbReference type="ARBA" id="ARBA00022917"/>
    </source>
</evidence>
<evidence type="ECO:0000256" key="1">
    <source>
        <dbReference type="ARBA" id="ARBA00022741"/>
    </source>
</evidence>
<evidence type="ECO:0000313" key="7">
    <source>
        <dbReference type="Proteomes" id="UP000192761"/>
    </source>
</evidence>
<keyword evidence="4" id="KW-0342">GTP-binding</keyword>
<name>A0A1W1WW02_9NEIS</name>
<dbReference type="GO" id="GO:0005525">
    <property type="term" value="F:GTP binding"/>
    <property type="evidence" value="ECO:0007669"/>
    <property type="project" value="UniProtKB-KW"/>
</dbReference>
<gene>
    <name evidence="6" type="ORF">SAMN02745857_00001</name>
</gene>
<proteinExistence type="predicted"/>
<dbReference type="STRING" id="1121001.SAMN02745857_00001"/>
<dbReference type="Gene3D" id="2.40.30.10">
    <property type="entry name" value="Translation factors"/>
    <property type="match status" value="1"/>
</dbReference>
<dbReference type="PANTHER" id="PTHR43721">
    <property type="entry name" value="ELONGATION FACTOR TU-RELATED"/>
    <property type="match status" value="1"/>
</dbReference>
<evidence type="ECO:0000256" key="2">
    <source>
        <dbReference type="ARBA" id="ARBA00022768"/>
    </source>
</evidence>
<keyword evidence="2 6" id="KW-0251">Elongation factor</keyword>
<organism evidence="6 7">
    <name type="scientific">Andreprevotia lacus DSM 23236</name>
    <dbReference type="NCBI Taxonomy" id="1121001"/>
    <lineage>
        <taxon>Bacteria</taxon>
        <taxon>Pseudomonadati</taxon>
        <taxon>Pseudomonadota</taxon>
        <taxon>Betaproteobacteria</taxon>
        <taxon>Neisseriales</taxon>
        <taxon>Chitinibacteraceae</taxon>
        <taxon>Andreprevotia</taxon>
    </lineage>
</organism>
<dbReference type="InterPro" id="IPR009001">
    <property type="entry name" value="Transl_elong_EF1A/Init_IF2_C"/>
</dbReference>
<keyword evidence="3" id="KW-0648">Protein biosynthesis</keyword>
<accession>A0A1W1WW02</accession>
<keyword evidence="1" id="KW-0547">Nucleotide-binding</keyword>
<feature type="domain" description="Translation elongation factor EFTu/EF1A C-terminal" evidence="5">
    <location>
        <begin position="9"/>
        <end position="103"/>
    </location>
</feature>
<dbReference type="PANTHER" id="PTHR43721:SF22">
    <property type="entry name" value="ELONGATION FACTOR TU, MITOCHONDRIAL"/>
    <property type="match status" value="1"/>
</dbReference>
<evidence type="ECO:0000313" key="6">
    <source>
        <dbReference type="EMBL" id="SMC15793.1"/>
    </source>
</evidence>
<dbReference type="Proteomes" id="UP000192761">
    <property type="component" value="Unassembled WGS sequence"/>
</dbReference>
<dbReference type="AlphaFoldDB" id="A0A1W1WW02"/>
<keyword evidence="7" id="KW-1185">Reference proteome</keyword>
<dbReference type="SUPFAM" id="SSF50465">
    <property type="entry name" value="EF-Tu/eEF-1alpha/eIF2-gamma C-terminal domain"/>
    <property type="match status" value="1"/>
</dbReference>
<protein>
    <submittedName>
        <fullName evidence="6">Translation elongation factor TU</fullName>
    </submittedName>
</protein>
<dbReference type="EMBL" id="FWXD01000001">
    <property type="protein sequence ID" value="SMC15793.1"/>
    <property type="molecule type" value="Genomic_DNA"/>
</dbReference>
<sequence length="105" mass="11193">GQVLAKPGSITPHTKFAGSVYVLSKEEGGRHTPFFNGYRPQFYFRTTDVTGAVELPAGTEMVMPGDNVEVVVSLIAPIAMEQGLRFAIREGGRTVGAGVVAKIIE</sequence>
<dbReference type="GO" id="GO:0003746">
    <property type="term" value="F:translation elongation factor activity"/>
    <property type="evidence" value="ECO:0007669"/>
    <property type="project" value="UniProtKB-KW"/>
</dbReference>
<evidence type="ECO:0000256" key="4">
    <source>
        <dbReference type="ARBA" id="ARBA00023134"/>
    </source>
</evidence>
<feature type="non-terminal residue" evidence="6">
    <location>
        <position position="1"/>
    </location>
</feature>
<dbReference type="InterPro" id="IPR050055">
    <property type="entry name" value="EF-Tu_GTPase"/>
</dbReference>
<dbReference type="Pfam" id="PF03143">
    <property type="entry name" value="GTP_EFTU_D3"/>
    <property type="match status" value="1"/>
</dbReference>